<protein>
    <submittedName>
        <fullName evidence="3">Uncharacterized protein</fullName>
    </submittedName>
</protein>
<reference evidence="3" key="1">
    <citation type="submission" date="2021-05" db="EMBL/GenBank/DDBJ databases">
        <authorList>
            <person name="Alioto T."/>
            <person name="Alioto T."/>
            <person name="Gomez Garrido J."/>
        </authorList>
    </citation>
    <scope>NUCLEOTIDE SEQUENCE</scope>
</reference>
<evidence type="ECO:0000256" key="2">
    <source>
        <dbReference type="SAM" id="SignalP"/>
    </source>
</evidence>
<name>A0A8D8QG95_9HEMI</name>
<evidence type="ECO:0000256" key="1">
    <source>
        <dbReference type="SAM" id="MobiDB-lite"/>
    </source>
</evidence>
<sequence>MPCLFLTLLLVTTVYTLKTHERYEVCKRLLTGVKKEKGIMPEPALMNADICKDCQHRVRREASVQNLFYKTPKSRPKQTENIQFQTKDRPSWNSKSFIAIKTKHKPSWNNHQNTNHHQSKSFIEIKTRRKREYPPWPEWRKLQRSKDMKEYWKYQIQENTTRIINQRQQKKAYWARMSDKGGDRRKEYSDYMKAFWKDKYKQGLVNRTAYSQGQRKIMEEYWTKEREGSTKRLKRMSQHLKEFWKLYKETRNFGKYRNEKRVQTPNRTNFSGKMRDS</sequence>
<dbReference type="AlphaFoldDB" id="A0A8D8QG95"/>
<organism evidence="3">
    <name type="scientific">Cacopsylla melanoneura</name>
    <dbReference type="NCBI Taxonomy" id="428564"/>
    <lineage>
        <taxon>Eukaryota</taxon>
        <taxon>Metazoa</taxon>
        <taxon>Ecdysozoa</taxon>
        <taxon>Arthropoda</taxon>
        <taxon>Hexapoda</taxon>
        <taxon>Insecta</taxon>
        <taxon>Pterygota</taxon>
        <taxon>Neoptera</taxon>
        <taxon>Paraneoptera</taxon>
        <taxon>Hemiptera</taxon>
        <taxon>Sternorrhyncha</taxon>
        <taxon>Psylloidea</taxon>
        <taxon>Psyllidae</taxon>
        <taxon>Psyllinae</taxon>
        <taxon>Cacopsylla</taxon>
    </lineage>
</organism>
<evidence type="ECO:0000313" key="3">
    <source>
        <dbReference type="EMBL" id="CAG6631246.1"/>
    </source>
</evidence>
<feature type="chain" id="PRO_5034078498" evidence="2">
    <location>
        <begin position="17"/>
        <end position="277"/>
    </location>
</feature>
<accession>A0A8D8QG95</accession>
<dbReference type="EMBL" id="HBUF01076377">
    <property type="protein sequence ID" value="CAG6631246.1"/>
    <property type="molecule type" value="Transcribed_RNA"/>
</dbReference>
<feature type="region of interest" description="Disordered" evidence="1">
    <location>
        <begin position="256"/>
        <end position="277"/>
    </location>
</feature>
<feature type="signal peptide" evidence="2">
    <location>
        <begin position="1"/>
        <end position="16"/>
    </location>
</feature>
<proteinExistence type="predicted"/>
<keyword evidence="2" id="KW-0732">Signal</keyword>